<evidence type="ECO:0000256" key="5">
    <source>
        <dbReference type="ARBA" id="ARBA00012863"/>
    </source>
</evidence>
<comment type="subunit">
    <text evidence="4">Homotetramer.</text>
</comment>
<dbReference type="InterPro" id="IPR006680">
    <property type="entry name" value="Amidohydro-rel"/>
</dbReference>
<evidence type="ECO:0000313" key="11">
    <source>
        <dbReference type="Proteomes" id="UP001528912"/>
    </source>
</evidence>
<dbReference type="Proteomes" id="UP001528912">
    <property type="component" value="Unassembled WGS sequence"/>
</dbReference>
<keyword evidence="6" id="KW-0479">Metal-binding</keyword>
<keyword evidence="8" id="KW-0862">Zinc</keyword>
<dbReference type="RefSeq" id="WP_277190641.1">
    <property type="nucleotide sequence ID" value="NZ_JAROAV010000004.1"/>
</dbReference>
<evidence type="ECO:0000313" key="10">
    <source>
        <dbReference type="EMBL" id="MDF8262859.1"/>
    </source>
</evidence>
<comment type="pathway">
    <text evidence="2">Nitrogen metabolism; (S)-allantoin degradation; allantoate from (S)-allantoin: step 1/1.</text>
</comment>
<organism evidence="10 11">
    <name type="scientific">Luteipulveratus flavus</name>
    <dbReference type="NCBI Taxonomy" id="3031728"/>
    <lineage>
        <taxon>Bacteria</taxon>
        <taxon>Bacillati</taxon>
        <taxon>Actinomycetota</taxon>
        <taxon>Actinomycetes</taxon>
        <taxon>Micrococcales</taxon>
        <taxon>Dermacoccaceae</taxon>
        <taxon>Luteipulveratus</taxon>
    </lineage>
</organism>
<name>A0ABT6C1U0_9MICO</name>
<dbReference type="InterPro" id="IPR017593">
    <property type="entry name" value="Allantoinase"/>
</dbReference>
<dbReference type="Pfam" id="PF01979">
    <property type="entry name" value="Amidohydro_1"/>
    <property type="match status" value="1"/>
</dbReference>
<accession>A0ABT6C1U0</accession>
<dbReference type="EC" id="3.5.2.5" evidence="5"/>
<evidence type="ECO:0000256" key="2">
    <source>
        <dbReference type="ARBA" id="ARBA00004968"/>
    </source>
</evidence>
<evidence type="ECO:0000256" key="6">
    <source>
        <dbReference type="ARBA" id="ARBA00022723"/>
    </source>
</evidence>
<protein>
    <recommendedName>
        <fullName evidence="5">allantoinase</fullName>
        <ecNumber evidence="5">3.5.2.5</ecNumber>
    </recommendedName>
</protein>
<dbReference type="Gene3D" id="3.20.20.140">
    <property type="entry name" value="Metal-dependent hydrolases"/>
    <property type="match status" value="1"/>
</dbReference>
<gene>
    <name evidence="10" type="primary">allB</name>
    <name evidence="10" type="ORF">P4R38_01205</name>
</gene>
<comment type="cofactor">
    <cofactor evidence="1">
        <name>Zn(2+)</name>
        <dbReference type="ChEBI" id="CHEBI:29105"/>
    </cofactor>
</comment>
<comment type="similarity">
    <text evidence="3">Belongs to the metallo-dependent hydrolases superfamily. Allantoinase family.</text>
</comment>
<dbReference type="SUPFAM" id="SSF51338">
    <property type="entry name" value="Composite domain of metallo-dependent hydrolases"/>
    <property type="match status" value="1"/>
</dbReference>
<dbReference type="SUPFAM" id="SSF51556">
    <property type="entry name" value="Metallo-dependent hydrolases"/>
    <property type="match status" value="1"/>
</dbReference>
<feature type="domain" description="Amidohydrolase-related" evidence="9">
    <location>
        <begin position="55"/>
        <end position="422"/>
    </location>
</feature>
<keyword evidence="7 10" id="KW-0378">Hydrolase</keyword>
<dbReference type="GO" id="GO:0004038">
    <property type="term" value="F:allantoinase activity"/>
    <property type="evidence" value="ECO:0007669"/>
    <property type="project" value="UniProtKB-EC"/>
</dbReference>
<evidence type="ECO:0000256" key="4">
    <source>
        <dbReference type="ARBA" id="ARBA00011881"/>
    </source>
</evidence>
<dbReference type="NCBIfam" id="TIGR03178">
    <property type="entry name" value="allantoinase"/>
    <property type="match status" value="1"/>
</dbReference>
<evidence type="ECO:0000256" key="7">
    <source>
        <dbReference type="ARBA" id="ARBA00022801"/>
    </source>
</evidence>
<dbReference type="PANTHER" id="PTHR43668">
    <property type="entry name" value="ALLANTOINASE"/>
    <property type="match status" value="1"/>
</dbReference>
<comment type="caution">
    <text evidence="10">The sequence shown here is derived from an EMBL/GenBank/DDBJ whole genome shotgun (WGS) entry which is preliminary data.</text>
</comment>
<dbReference type="EMBL" id="JAROAV010000004">
    <property type="protein sequence ID" value="MDF8262859.1"/>
    <property type="molecule type" value="Genomic_DNA"/>
</dbReference>
<dbReference type="InterPro" id="IPR050138">
    <property type="entry name" value="DHOase/Allantoinase_Hydrolase"/>
</dbReference>
<evidence type="ECO:0000256" key="8">
    <source>
        <dbReference type="ARBA" id="ARBA00022833"/>
    </source>
</evidence>
<evidence type="ECO:0000256" key="3">
    <source>
        <dbReference type="ARBA" id="ARBA00010368"/>
    </source>
</evidence>
<dbReference type="InterPro" id="IPR011059">
    <property type="entry name" value="Metal-dep_hydrolase_composite"/>
</dbReference>
<keyword evidence="11" id="KW-1185">Reference proteome</keyword>
<reference evidence="10 11" key="1">
    <citation type="submission" date="2023-03" db="EMBL/GenBank/DDBJ databases">
        <title>YIM 133296 draft genome.</title>
        <authorList>
            <person name="Xiong L."/>
        </authorList>
    </citation>
    <scope>NUCLEOTIDE SEQUENCE [LARGE SCALE GENOMIC DNA]</scope>
    <source>
        <strain evidence="10 11">YIM 133296</strain>
    </source>
</reference>
<evidence type="ECO:0000259" key="9">
    <source>
        <dbReference type="Pfam" id="PF01979"/>
    </source>
</evidence>
<evidence type="ECO:0000256" key="1">
    <source>
        <dbReference type="ARBA" id="ARBA00001947"/>
    </source>
</evidence>
<dbReference type="PANTHER" id="PTHR43668:SF2">
    <property type="entry name" value="ALLANTOINASE"/>
    <property type="match status" value="1"/>
</dbReference>
<proteinExistence type="inferred from homology"/>
<dbReference type="InterPro" id="IPR032466">
    <property type="entry name" value="Metal_Hydrolase"/>
</dbReference>
<sequence>MEQPLDLVVRAERAVVDGAERPAAVGVRDGEVVAIGPVDADWSAAEDVRLAQDEVLLPGMVDTHVHVNEPGRTHWEGFETATRAALKGGTTTIVDMPLNSLPPTTTVEALDIKRAAADGECFVDVGFWGGAVPGNLEDLLPLHDEGVFGFKCFLIDSGVPEFPPLFPAELDQYLRRTALIGALMIVHAEDAGSVTEATGSTYEGFVASRPDASEVTAIERVIDAVRRSGGRAHILHLSSAQALPAIRAAKAEGLPITVETCPHYLSFAAETIADGSTTHKCCPPIRSDVNRTRLWEAIADGTIDCVVSDHSPCTTDLKTPDFGTAWGGVASVQLALSAVWTEAARRGHTLADVTRWMSERPAALVGLESKGAIGVGRHADLVAFAPEESFVVEAARLEHKNKVTAYEGVTLTGVARRTWLRGVLATTERPLGRLLRRGDS</sequence>